<dbReference type="GO" id="GO:0004812">
    <property type="term" value="F:aminoacyl-tRNA ligase activity"/>
    <property type="evidence" value="ECO:0007669"/>
    <property type="project" value="UniProtKB-KW"/>
</dbReference>
<proteinExistence type="predicted"/>
<keyword evidence="2" id="KW-1185">Reference proteome</keyword>
<dbReference type="RefSeq" id="WP_106064136.1">
    <property type="nucleotide sequence ID" value="NZ_PVXO01000054.1"/>
</dbReference>
<keyword evidence="1" id="KW-0436">Ligase</keyword>
<dbReference type="OrthoDB" id="9812949at2"/>
<dbReference type="Gene3D" id="3.10.310.40">
    <property type="match status" value="1"/>
</dbReference>
<sequence>MYYRSGIHPNKAIEVQLIKISSFEKRAKCTRMHFIYGSRAVSGCFLKDTQIENMCNIMKCNESDLLSKVETLGSEFNKVVAEKNALKAQVAEYEVQNMLNSCENINNIKVLKTIYNNVDLKYVTLLGTKLVSHPKAIVLFGVTSEDKAQLLFMCSKDLNIISMNYLLKDAITLIDGKGGGKNNNNLDSSMEYAYNKVKASIMSNS</sequence>
<name>A0A2T0B276_9CLOT</name>
<evidence type="ECO:0000313" key="2">
    <source>
        <dbReference type="Proteomes" id="UP000239706"/>
    </source>
</evidence>
<dbReference type="AlphaFoldDB" id="A0A2T0B276"/>
<organism evidence="1 2">
    <name type="scientific">Clostridium liquoris</name>
    <dbReference type="NCBI Taxonomy" id="1289519"/>
    <lineage>
        <taxon>Bacteria</taxon>
        <taxon>Bacillati</taxon>
        <taxon>Bacillota</taxon>
        <taxon>Clostridia</taxon>
        <taxon>Eubacteriales</taxon>
        <taxon>Clostridiaceae</taxon>
        <taxon>Clostridium</taxon>
    </lineage>
</organism>
<gene>
    <name evidence="1" type="ORF">CLLI_20610</name>
</gene>
<reference evidence="1 2" key="1">
    <citation type="submission" date="2018-03" db="EMBL/GenBank/DDBJ databases">
        <title>Genome sequence of Clostridium liquoris DSM 100320.</title>
        <authorList>
            <person name="Poehlein A."/>
            <person name="Daniel R."/>
        </authorList>
    </citation>
    <scope>NUCLEOTIDE SEQUENCE [LARGE SCALE GENOMIC DNA]</scope>
    <source>
        <strain evidence="1 2">DSM 100320</strain>
    </source>
</reference>
<evidence type="ECO:0000313" key="1">
    <source>
        <dbReference type="EMBL" id="PRR77966.1"/>
    </source>
</evidence>
<keyword evidence="1" id="KW-0030">Aminoacyl-tRNA synthetase</keyword>
<accession>A0A2T0B276</accession>
<dbReference type="Proteomes" id="UP000239706">
    <property type="component" value="Unassembled WGS sequence"/>
</dbReference>
<protein>
    <submittedName>
        <fullName evidence="1">Alanyl-tRNA synthetase</fullName>
    </submittedName>
</protein>
<dbReference type="EMBL" id="PVXO01000054">
    <property type="protein sequence ID" value="PRR77966.1"/>
    <property type="molecule type" value="Genomic_DNA"/>
</dbReference>
<comment type="caution">
    <text evidence="1">The sequence shown here is derived from an EMBL/GenBank/DDBJ whole genome shotgun (WGS) entry which is preliminary data.</text>
</comment>